<feature type="region of interest" description="Disordered" evidence="3">
    <location>
        <begin position="709"/>
        <end position="737"/>
    </location>
</feature>
<dbReference type="GO" id="GO:0006351">
    <property type="term" value="P:DNA-templated transcription"/>
    <property type="evidence" value="ECO:0007669"/>
    <property type="project" value="InterPro"/>
</dbReference>
<feature type="compositionally biased region" description="Low complexity" evidence="3">
    <location>
        <begin position="112"/>
        <end position="122"/>
    </location>
</feature>
<protein>
    <submittedName>
        <fullName evidence="5">Fungal-specific transcription factor domain-domain-containing protein</fullName>
    </submittedName>
</protein>
<dbReference type="AlphaFoldDB" id="A0AAV0B4E4"/>
<feature type="domain" description="Xylanolytic transcriptional activator regulatory" evidence="4">
    <location>
        <begin position="328"/>
        <end position="401"/>
    </location>
</feature>
<evidence type="ECO:0000313" key="6">
    <source>
        <dbReference type="Proteomes" id="UP001153365"/>
    </source>
</evidence>
<feature type="compositionally biased region" description="Polar residues" evidence="3">
    <location>
        <begin position="93"/>
        <end position="111"/>
    </location>
</feature>
<gene>
    <name evidence="5" type="ORF">PPACK8108_LOCUS12216</name>
</gene>
<dbReference type="GO" id="GO:0005634">
    <property type="term" value="C:nucleus"/>
    <property type="evidence" value="ECO:0007669"/>
    <property type="project" value="UniProtKB-SubCell"/>
</dbReference>
<name>A0AAV0B4E4_PHAPC</name>
<feature type="region of interest" description="Disordered" evidence="3">
    <location>
        <begin position="89"/>
        <end position="122"/>
    </location>
</feature>
<evidence type="ECO:0000256" key="3">
    <source>
        <dbReference type="SAM" id="MobiDB-lite"/>
    </source>
</evidence>
<accession>A0AAV0B4E4</accession>
<dbReference type="InterPro" id="IPR007219">
    <property type="entry name" value="XnlR_reg_dom"/>
</dbReference>
<comment type="caution">
    <text evidence="5">The sequence shown here is derived from an EMBL/GenBank/DDBJ whole genome shotgun (WGS) entry which is preliminary data.</text>
</comment>
<organism evidence="5 6">
    <name type="scientific">Phakopsora pachyrhizi</name>
    <name type="common">Asian soybean rust disease fungus</name>
    <dbReference type="NCBI Taxonomy" id="170000"/>
    <lineage>
        <taxon>Eukaryota</taxon>
        <taxon>Fungi</taxon>
        <taxon>Dikarya</taxon>
        <taxon>Basidiomycota</taxon>
        <taxon>Pucciniomycotina</taxon>
        <taxon>Pucciniomycetes</taxon>
        <taxon>Pucciniales</taxon>
        <taxon>Phakopsoraceae</taxon>
        <taxon>Phakopsora</taxon>
    </lineage>
</organism>
<dbReference type="GO" id="GO:0003677">
    <property type="term" value="F:DNA binding"/>
    <property type="evidence" value="ECO:0007669"/>
    <property type="project" value="InterPro"/>
</dbReference>
<dbReference type="GO" id="GO:0008270">
    <property type="term" value="F:zinc ion binding"/>
    <property type="evidence" value="ECO:0007669"/>
    <property type="project" value="InterPro"/>
</dbReference>
<dbReference type="Proteomes" id="UP001153365">
    <property type="component" value="Unassembled WGS sequence"/>
</dbReference>
<reference evidence="5" key="1">
    <citation type="submission" date="2022-06" db="EMBL/GenBank/DDBJ databases">
        <authorList>
            <consortium name="SYNGENTA / RWTH Aachen University"/>
        </authorList>
    </citation>
    <scope>NUCLEOTIDE SEQUENCE</scope>
</reference>
<keyword evidence="2" id="KW-0539">Nucleus</keyword>
<dbReference type="EMBL" id="CALTRL010002903">
    <property type="protein sequence ID" value="CAH7677088.1"/>
    <property type="molecule type" value="Genomic_DNA"/>
</dbReference>
<comment type="subcellular location">
    <subcellularLocation>
        <location evidence="1">Nucleus</location>
    </subcellularLocation>
</comment>
<feature type="compositionally biased region" description="Low complexity" evidence="3">
    <location>
        <begin position="712"/>
        <end position="736"/>
    </location>
</feature>
<dbReference type="PANTHER" id="PTHR31001">
    <property type="entry name" value="UNCHARACTERIZED TRANSCRIPTIONAL REGULATORY PROTEIN"/>
    <property type="match status" value="1"/>
</dbReference>
<evidence type="ECO:0000256" key="2">
    <source>
        <dbReference type="ARBA" id="ARBA00023242"/>
    </source>
</evidence>
<proteinExistence type="predicted"/>
<dbReference type="SMART" id="SM00906">
    <property type="entry name" value="Fungal_trans"/>
    <property type="match status" value="1"/>
</dbReference>
<evidence type="ECO:0000256" key="1">
    <source>
        <dbReference type="ARBA" id="ARBA00004123"/>
    </source>
</evidence>
<dbReference type="PANTHER" id="PTHR31001:SF56">
    <property type="entry name" value="ZN(2)-C6 FUNGAL-TYPE DOMAIN-CONTAINING PROTEIN"/>
    <property type="match status" value="1"/>
</dbReference>
<sequence>MFLAAVVSSMLNKQLVSHIFSSSPPILYPTCCHVKRVDYTIQAIDGCARICPEGTLQAKVRSKDTSVLLSKIAELENLLREKDLLLSKESRDTTQVSSEPSDSLFETLNRQSSSSAESNSISVTQDPNVLSLIDGIGTLNLSGDGRSHFLGLSASSAFFDGDCSDNESVFSAPSTSEALDEKFEKGSTFRFFASTSQKPFDIKKLKSVLPDRREAERLGSVYHNFVYNIYGLNTPNEFHELLEEVYNDPDGDICMTRVALLYSIFSLGVLFDPAVHALHSDARKWHEAAEAALMTTDYLTNPTISSVQAIHLVGISILNSRTDATEAFWPIIGIALRLCQSMGLHRDGSYWGLEAPELESRRRIFHELLSLDRLQSLVLGRPYAISDKHYDTQIPECNNNSNLPSIQFAEDFSVYKWKFSSCIGHVVDDAFSVSPPSLAVINRLDSEIRNFDSSLPSHLRFPLILPISGGPKWPEQASIHPNFGAICSNDLRSTMRQHFMAMLENQTLLFLHRRAFALALSEPGSEPLRSNFARSVLSVITESSYNLIMIAKSAQTTYPELANRWWHLFSNAYSGATCVATLLIKLPMCGLAKQAWSSLTTAMSVFIVAAQYGPLCKDLLSRLTKLQRQAVANLNAFTSGDPASRAMRLLNQNLGLRSLGLPTGEEASAPLPNFLDSGCNSYVKGLKIDIPCELGASTRLIRKNRTQSISNSSIASGRRKSVSSSRSRVPSFGSSSPNDLSFSIIRNCGSTIVPPAAGKNPIGINNSNSCSNSALSLSLTRPFWGGIPRSQNDGIDDETNRLAYWENLNVEPTNEVINSPIFGNSHPQSMNYFATIPEHFHPPMILPSEEIMVSGNISGGGFGMYSSSASFESASHNQPTSPSLLSMSSSTAAVREINSSREALTSPINTQFDLLDTFLTW</sequence>
<dbReference type="Pfam" id="PF04082">
    <property type="entry name" value="Fungal_trans"/>
    <property type="match status" value="1"/>
</dbReference>
<dbReference type="CDD" id="cd12148">
    <property type="entry name" value="fungal_TF_MHR"/>
    <property type="match status" value="1"/>
</dbReference>
<keyword evidence="6" id="KW-1185">Reference proteome</keyword>
<dbReference type="InterPro" id="IPR050613">
    <property type="entry name" value="Sec_Metabolite_Reg"/>
</dbReference>
<evidence type="ECO:0000313" key="5">
    <source>
        <dbReference type="EMBL" id="CAH7677088.1"/>
    </source>
</evidence>
<evidence type="ECO:0000259" key="4">
    <source>
        <dbReference type="SMART" id="SM00906"/>
    </source>
</evidence>